<dbReference type="Proteomes" id="UP000217790">
    <property type="component" value="Unassembled WGS sequence"/>
</dbReference>
<dbReference type="AlphaFoldDB" id="A0A2H3CVX8"/>
<dbReference type="EMBL" id="KZ293680">
    <property type="protein sequence ID" value="PBK87181.1"/>
    <property type="molecule type" value="Genomic_DNA"/>
</dbReference>
<keyword evidence="2" id="KW-1185">Reference proteome</keyword>
<evidence type="ECO:0000313" key="2">
    <source>
        <dbReference type="Proteomes" id="UP000217790"/>
    </source>
</evidence>
<dbReference type="OrthoDB" id="2954127at2759"/>
<evidence type="ECO:0008006" key="3">
    <source>
        <dbReference type="Google" id="ProtNLM"/>
    </source>
</evidence>
<organism evidence="1 2">
    <name type="scientific">Armillaria gallica</name>
    <name type="common">Bulbous honey fungus</name>
    <name type="synonym">Armillaria bulbosa</name>
    <dbReference type="NCBI Taxonomy" id="47427"/>
    <lineage>
        <taxon>Eukaryota</taxon>
        <taxon>Fungi</taxon>
        <taxon>Dikarya</taxon>
        <taxon>Basidiomycota</taxon>
        <taxon>Agaricomycotina</taxon>
        <taxon>Agaricomycetes</taxon>
        <taxon>Agaricomycetidae</taxon>
        <taxon>Agaricales</taxon>
        <taxon>Marasmiineae</taxon>
        <taxon>Physalacriaceae</taxon>
        <taxon>Armillaria</taxon>
    </lineage>
</organism>
<reference evidence="2" key="1">
    <citation type="journal article" date="2017" name="Nat. Ecol. Evol.">
        <title>Genome expansion and lineage-specific genetic innovations in the forest pathogenic fungi Armillaria.</title>
        <authorList>
            <person name="Sipos G."/>
            <person name="Prasanna A.N."/>
            <person name="Walter M.C."/>
            <person name="O'Connor E."/>
            <person name="Balint B."/>
            <person name="Krizsan K."/>
            <person name="Kiss B."/>
            <person name="Hess J."/>
            <person name="Varga T."/>
            <person name="Slot J."/>
            <person name="Riley R."/>
            <person name="Boka B."/>
            <person name="Rigling D."/>
            <person name="Barry K."/>
            <person name="Lee J."/>
            <person name="Mihaltcheva S."/>
            <person name="LaButti K."/>
            <person name="Lipzen A."/>
            <person name="Waldron R."/>
            <person name="Moloney N.M."/>
            <person name="Sperisen C."/>
            <person name="Kredics L."/>
            <person name="Vagvoelgyi C."/>
            <person name="Patrignani A."/>
            <person name="Fitzpatrick D."/>
            <person name="Nagy I."/>
            <person name="Doyle S."/>
            <person name="Anderson J.B."/>
            <person name="Grigoriev I.V."/>
            <person name="Gueldener U."/>
            <person name="Muensterkoetter M."/>
            <person name="Nagy L.G."/>
        </authorList>
    </citation>
    <scope>NUCLEOTIDE SEQUENCE [LARGE SCALE GENOMIC DNA]</scope>
    <source>
        <strain evidence="2">Ar21-2</strain>
    </source>
</reference>
<dbReference type="InParanoid" id="A0A2H3CVX8"/>
<sequence>MHSNQQHCALEDLPPELLQQILSLLNILTLKWLSLASSILRASCLPYIFRAVFLYGPTSYGIFIWKSFSVIRSGNVHNMDIIPLLSVLRDLELSRFTFQIVEDYFKLLANLPPTLKKLAVQGIRFRLNLALPLSCMLHYGNHASAI</sequence>
<dbReference type="InterPro" id="IPR036047">
    <property type="entry name" value="F-box-like_dom_sf"/>
</dbReference>
<proteinExistence type="predicted"/>
<protein>
    <recommendedName>
        <fullName evidence="3">F-box domain-containing protein</fullName>
    </recommendedName>
</protein>
<gene>
    <name evidence="1" type="ORF">ARMGADRAFT_1035075</name>
</gene>
<dbReference type="SUPFAM" id="SSF81383">
    <property type="entry name" value="F-box domain"/>
    <property type="match status" value="1"/>
</dbReference>
<name>A0A2H3CVX8_ARMGA</name>
<evidence type="ECO:0000313" key="1">
    <source>
        <dbReference type="EMBL" id="PBK87181.1"/>
    </source>
</evidence>
<accession>A0A2H3CVX8</accession>